<dbReference type="EMBL" id="LQBQ01000034">
    <property type="protein sequence ID" value="KUJ76747.1"/>
    <property type="molecule type" value="Genomic_DNA"/>
</dbReference>
<feature type="signal peptide" evidence="2">
    <location>
        <begin position="1"/>
        <end position="24"/>
    </location>
</feature>
<evidence type="ECO:0000256" key="2">
    <source>
        <dbReference type="SAM" id="SignalP"/>
    </source>
</evidence>
<keyword evidence="2" id="KW-0732">Signal</keyword>
<dbReference type="InterPro" id="IPR002477">
    <property type="entry name" value="Peptidoglycan-bd-like"/>
</dbReference>
<feature type="region of interest" description="Disordered" evidence="1">
    <location>
        <begin position="166"/>
        <end position="199"/>
    </location>
</feature>
<accession>A0A0X3TLV0</accession>
<keyword evidence="5" id="KW-1185">Reference proteome</keyword>
<comment type="caution">
    <text evidence="4">The sequence shown here is derived from an EMBL/GenBank/DDBJ whole genome shotgun (WGS) entry which is preliminary data.</text>
</comment>
<sequence>MVAKNLCTTLVAASLFLAPAARTAADEAAAFIGGALLGGLVVNEVHKNKQRKQQTTRQSTSRSTGYSSAQRQQNREVQTALNYFGYNVGVVDGKLGRMSRAGISRYQADMGYPADGYLDDHERSFLLTSYQRALASAHVPPYNQIVATQGQAGLLRTYRNEQLGIATPQTGQPQGQLAALPQNDQQSTTARADTGGQLPSFAFAPAGKSANDLCNDTNVLTVSNGGPVLASAMTNPSLALNEQFCQARAQAIADANRLEETVPDMTAPQIEEQCEQLNTALAPYVSGIDTTAAQDVISATSAFLTQSGHSMDQLVSGGQICLGVGYRTDNGPMALASAVLLTAAGRQGYGEMVGHQLREGVGTAKATGGQDAEWMRIALEAAQSGKTVLNQTPERLAVLNAAMTQGGAKTGLPVFQTSTGN</sequence>
<dbReference type="Pfam" id="PF01471">
    <property type="entry name" value="PG_binding_1"/>
    <property type="match status" value="1"/>
</dbReference>
<dbReference type="SUPFAM" id="SSF47090">
    <property type="entry name" value="PGBD-like"/>
    <property type="match status" value="1"/>
</dbReference>
<dbReference type="Gene3D" id="1.10.101.10">
    <property type="entry name" value="PGBD-like superfamily/PGBD"/>
    <property type="match status" value="1"/>
</dbReference>
<dbReference type="InterPro" id="IPR036366">
    <property type="entry name" value="PGBDSf"/>
</dbReference>
<dbReference type="InterPro" id="IPR036365">
    <property type="entry name" value="PGBD-like_sf"/>
</dbReference>
<dbReference type="AlphaFoldDB" id="A0A0X3TLV0"/>
<feature type="chain" id="PRO_5007054196" description="Peptidoglycan binding-like domain-containing protein" evidence="2">
    <location>
        <begin position="25"/>
        <end position="421"/>
    </location>
</feature>
<evidence type="ECO:0000313" key="5">
    <source>
        <dbReference type="Proteomes" id="UP000053791"/>
    </source>
</evidence>
<dbReference type="OrthoDB" id="7444491at2"/>
<dbReference type="RefSeq" id="WP_068347479.1">
    <property type="nucleotide sequence ID" value="NZ_LQBQ01000034.1"/>
</dbReference>
<dbReference type="STRING" id="1685379.AVO45_09555"/>
<gene>
    <name evidence="4" type="ORF">AVO45_09555</name>
</gene>
<evidence type="ECO:0000313" key="4">
    <source>
        <dbReference type="EMBL" id="KUJ76747.1"/>
    </source>
</evidence>
<evidence type="ECO:0000256" key="1">
    <source>
        <dbReference type="SAM" id="MobiDB-lite"/>
    </source>
</evidence>
<feature type="region of interest" description="Disordered" evidence="1">
    <location>
        <begin position="47"/>
        <end position="72"/>
    </location>
</feature>
<evidence type="ECO:0000259" key="3">
    <source>
        <dbReference type="Pfam" id="PF01471"/>
    </source>
</evidence>
<proteinExistence type="predicted"/>
<dbReference type="Proteomes" id="UP000053791">
    <property type="component" value="Unassembled WGS sequence"/>
</dbReference>
<protein>
    <recommendedName>
        <fullName evidence="3">Peptidoglycan binding-like domain-containing protein</fullName>
    </recommendedName>
</protein>
<organism evidence="4 5">
    <name type="scientific">Ruegeria marisrubri</name>
    <dbReference type="NCBI Taxonomy" id="1685379"/>
    <lineage>
        <taxon>Bacteria</taxon>
        <taxon>Pseudomonadati</taxon>
        <taxon>Pseudomonadota</taxon>
        <taxon>Alphaproteobacteria</taxon>
        <taxon>Rhodobacterales</taxon>
        <taxon>Roseobacteraceae</taxon>
        <taxon>Ruegeria</taxon>
    </lineage>
</organism>
<feature type="compositionally biased region" description="Low complexity" evidence="1">
    <location>
        <begin position="55"/>
        <end position="64"/>
    </location>
</feature>
<feature type="domain" description="Peptidoglycan binding-like" evidence="3">
    <location>
        <begin position="73"/>
        <end position="120"/>
    </location>
</feature>
<reference evidence="4 5" key="1">
    <citation type="submission" date="2015-12" db="EMBL/GenBank/DDBJ databases">
        <authorList>
            <person name="Shamseldin A."/>
            <person name="Moawad H."/>
            <person name="Abd El-Rahim W.M."/>
            <person name="Sadowsky M.J."/>
        </authorList>
    </citation>
    <scope>NUCLEOTIDE SEQUENCE [LARGE SCALE GENOMIC DNA]</scope>
    <source>
        <strain evidence="4 5">ZGT118</strain>
    </source>
</reference>
<name>A0A0X3TLV0_9RHOB</name>
<feature type="compositionally biased region" description="Polar residues" evidence="1">
    <location>
        <begin position="182"/>
        <end position="191"/>
    </location>
</feature>